<keyword evidence="4" id="KW-0539">Nucleus</keyword>
<feature type="region of interest" description="Disordered" evidence="5">
    <location>
        <begin position="147"/>
        <end position="220"/>
    </location>
</feature>
<evidence type="ECO:0000256" key="3">
    <source>
        <dbReference type="ARBA" id="ARBA00023163"/>
    </source>
</evidence>
<name>A0AAD7E4W2_9AGAR</name>
<dbReference type="PANTHER" id="PTHR12694">
    <property type="entry name" value="TRANSCRIPTION INITIATION FACTOR IIA SUBUNIT 1"/>
    <property type="match status" value="1"/>
</dbReference>
<dbReference type="Pfam" id="PF03153">
    <property type="entry name" value="TFIIA"/>
    <property type="match status" value="2"/>
</dbReference>
<dbReference type="Gene3D" id="2.30.18.10">
    <property type="entry name" value="Transcription factor IIA (TFIIA), beta-barrel domain"/>
    <property type="match status" value="1"/>
</dbReference>
<dbReference type="SMART" id="SM01371">
    <property type="entry name" value="TFIIA"/>
    <property type="match status" value="1"/>
</dbReference>
<sequence length="260" mass="27899">MSNKIVPEIYRVVIDDVVGSIRPAFEEFGVAEEILQEPPQKWETKVLASRVADFAIPAAPALSGPPHQHAHPVQHYPAYMPPNSGPPRPPVKAEPFDPRYALAAAQYRLPPLPGPMLPPHLAFPATAGAPATQRPPLPAALPLFRVPQVDGPSASDDEDDEDEDAGPAFAPRAAHPSLPQPAAAKVGGNGVPAGEEAINSDLDDSDTENEEDEEDAGPETDIVFCTYDKVARVKNKWKCVLKDGMIHTGGKDFLFMRCTG</sequence>
<dbReference type="CDD" id="cd07976">
    <property type="entry name" value="TFIIA_alpha_beta_like"/>
    <property type="match status" value="1"/>
</dbReference>
<dbReference type="SUPFAM" id="SSF47396">
    <property type="entry name" value="Transcription factor IIA (TFIIA), alpha-helical domain"/>
    <property type="match status" value="1"/>
</dbReference>
<evidence type="ECO:0000256" key="2">
    <source>
        <dbReference type="ARBA" id="ARBA00010059"/>
    </source>
</evidence>
<evidence type="ECO:0000313" key="6">
    <source>
        <dbReference type="EMBL" id="KAJ7227447.1"/>
    </source>
</evidence>
<protein>
    <submittedName>
        <fullName evidence="6">Transcription factor IIA alpha/beta subunit</fullName>
    </submittedName>
</protein>
<dbReference type="InterPro" id="IPR009088">
    <property type="entry name" value="TFIIA_b-brl"/>
</dbReference>
<feature type="compositionally biased region" description="Acidic residues" evidence="5">
    <location>
        <begin position="155"/>
        <end position="165"/>
    </location>
</feature>
<accession>A0AAD7E4W2</accession>
<evidence type="ECO:0000256" key="1">
    <source>
        <dbReference type="ARBA" id="ARBA00004123"/>
    </source>
</evidence>
<gene>
    <name evidence="6" type="ORF">GGX14DRAFT_419616</name>
</gene>
<reference evidence="6" key="1">
    <citation type="submission" date="2023-03" db="EMBL/GenBank/DDBJ databases">
        <title>Massive genome expansion in bonnet fungi (Mycena s.s.) driven by repeated elements and novel gene families across ecological guilds.</title>
        <authorList>
            <consortium name="Lawrence Berkeley National Laboratory"/>
            <person name="Harder C.B."/>
            <person name="Miyauchi S."/>
            <person name="Viragh M."/>
            <person name="Kuo A."/>
            <person name="Thoen E."/>
            <person name="Andreopoulos B."/>
            <person name="Lu D."/>
            <person name="Skrede I."/>
            <person name="Drula E."/>
            <person name="Henrissat B."/>
            <person name="Morin E."/>
            <person name="Kohler A."/>
            <person name="Barry K."/>
            <person name="LaButti K."/>
            <person name="Morin E."/>
            <person name="Salamov A."/>
            <person name="Lipzen A."/>
            <person name="Mereny Z."/>
            <person name="Hegedus B."/>
            <person name="Baldrian P."/>
            <person name="Stursova M."/>
            <person name="Weitz H."/>
            <person name="Taylor A."/>
            <person name="Grigoriev I.V."/>
            <person name="Nagy L.G."/>
            <person name="Martin F."/>
            <person name="Kauserud H."/>
        </authorList>
    </citation>
    <scope>NUCLEOTIDE SEQUENCE</scope>
    <source>
        <strain evidence="6">9144</strain>
    </source>
</reference>
<dbReference type="Proteomes" id="UP001219525">
    <property type="component" value="Unassembled WGS sequence"/>
</dbReference>
<comment type="similarity">
    <text evidence="2">Belongs to the TFIIA subunit 1 family.</text>
</comment>
<dbReference type="AlphaFoldDB" id="A0AAD7E4W2"/>
<comment type="caution">
    <text evidence="6">The sequence shown here is derived from an EMBL/GenBank/DDBJ whole genome shotgun (WGS) entry which is preliminary data.</text>
</comment>
<dbReference type="EMBL" id="JARJCW010000003">
    <property type="protein sequence ID" value="KAJ7227447.1"/>
    <property type="molecule type" value="Genomic_DNA"/>
</dbReference>
<comment type="subcellular location">
    <subcellularLocation>
        <location evidence="1">Nucleus</location>
    </subcellularLocation>
</comment>
<evidence type="ECO:0000256" key="5">
    <source>
        <dbReference type="SAM" id="MobiDB-lite"/>
    </source>
</evidence>
<proteinExistence type="inferred from homology"/>
<dbReference type="GO" id="GO:0005672">
    <property type="term" value="C:transcription factor TFIIA complex"/>
    <property type="evidence" value="ECO:0007669"/>
    <property type="project" value="InterPro"/>
</dbReference>
<keyword evidence="3" id="KW-0804">Transcription</keyword>
<organism evidence="6 7">
    <name type="scientific">Mycena pura</name>
    <dbReference type="NCBI Taxonomy" id="153505"/>
    <lineage>
        <taxon>Eukaryota</taxon>
        <taxon>Fungi</taxon>
        <taxon>Dikarya</taxon>
        <taxon>Basidiomycota</taxon>
        <taxon>Agaricomycotina</taxon>
        <taxon>Agaricomycetes</taxon>
        <taxon>Agaricomycetidae</taxon>
        <taxon>Agaricales</taxon>
        <taxon>Marasmiineae</taxon>
        <taxon>Mycenaceae</taxon>
        <taxon>Mycena</taxon>
    </lineage>
</organism>
<keyword evidence="7" id="KW-1185">Reference proteome</keyword>
<evidence type="ECO:0000256" key="4">
    <source>
        <dbReference type="ARBA" id="ARBA00023242"/>
    </source>
</evidence>
<evidence type="ECO:0000313" key="7">
    <source>
        <dbReference type="Proteomes" id="UP001219525"/>
    </source>
</evidence>
<dbReference type="Gene3D" id="1.10.287.100">
    <property type="match status" value="1"/>
</dbReference>
<dbReference type="GO" id="GO:0006367">
    <property type="term" value="P:transcription initiation at RNA polymerase II promoter"/>
    <property type="evidence" value="ECO:0007669"/>
    <property type="project" value="InterPro"/>
</dbReference>
<dbReference type="InterPro" id="IPR004855">
    <property type="entry name" value="TFIIA_asu/bsu"/>
</dbReference>
<feature type="compositionally biased region" description="Acidic residues" evidence="5">
    <location>
        <begin position="201"/>
        <end position="218"/>
    </location>
</feature>
<dbReference type="PANTHER" id="PTHR12694:SF8">
    <property type="entry name" value="TRANSCRIPTION INITIATION FACTOR IIA SUBUNIT 1"/>
    <property type="match status" value="1"/>
</dbReference>
<dbReference type="SUPFAM" id="SSF50784">
    <property type="entry name" value="Transcription factor IIA (TFIIA), beta-barrel domain"/>
    <property type="match status" value="1"/>
</dbReference>